<accession>A0A1Y6JNH6</accession>
<reference evidence="1 2" key="1">
    <citation type="submission" date="2017-05" db="EMBL/GenBank/DDBJ databases">
        <authorList>
            <person name="Song R."/>
            <person name="Chenine A.L."/>
            <person name="Ruprecht R.M."/>
        </authorList>
    </citation>
    <scope>NUCLEOTIDE SEQUENCE [LARGE SCALE GENOMIC DNA]</scope>
    <source>
        <strain evidence="1 2">CFBP 1590</strain>
    </source>
</reference>
<organism evidence="1 2">
    <name type="scientific">Pseudomonas viridiflava</name>
    <name type="common">Phytomonas viridiflava</name>
    <dbReference type="NCBI Taxonomy" id="33069"/>
    <lineage>
        <taxon>Bacteria</taxon>
        <taxon>Pseudomonadati</taxon>
        <taxon>Pseudomonadota</taxon>
        <taxon>Gammaproteobacteria</taxon>
        <taxon>Pseudomonadales</taxon>
        <taxon>Pseudomonadaceae</taxon>
        <taxon>Pseudomonas</taxon>
    </lineage>
</organism>
<evidence type="ECO:0000313" key="2">
    <source>
        <dbReference type="Proteomes" id="UP000196842"/>
    </source>
</evidence>
<sequence length="31" mass="3300">MGSLLLNCDVGVQRICAALGEPSAEQNRIKL</sequence>
<dbReference type="EMBL" id="LT855380">
    <property type="protein sequence ID" value="SMS11505.1"/>
    <property type="molecule type" value="Genomic_DNA"/>
</dbReference>
<gene>
    <name evidence="1" type="ORF">CFBP1590__3919</name>
</gene>
<dbReference type="AlphaFoldDB" id="A0A1Y6JNH6"/>
<dbReference type="KEGG" id="pvd:CFBP1590__3919"/>
<name>A0A1Y6JNH6_PSEVI</name>
<dbReference type="Proteomes" id="UP000196842">
    <property type="component" value="Chromosome I"/>
</dbReference>
<evidence type="ECO:0000313" key="1">
    <source>
        <dbReference type="EMBL" id="SMS11505.1"/>
    </source>
</evidence>
<proteinExistence type="predicted"/>
<protein>
    <submittedName>
        <fullName evidence="1">Uncharacterized protein</fullName>
    </submittedName>
</protein>